<dbReference type="InterPro" id="IPR049064">
    <property type="entry name" value="NAD_Glu_DH_ACT3"/>
</dbReference>
<dbReference type="InterPro" id="IPR049056">
    <property type="entry name" value="NAD_Glu_DH_HM3"/>
</dbReference>
<dbReference type="InterPro" id="IPR024727">
    <property type="entry name" value="NAD_Glu_DH_N_ACT1"/>
</dbReference>
<dbReference type="Pfam" id="PF21077">
    <property type="entry name" value="GDH_ACT3"/>
    <property type="match status" value="1"/>
</dbReference>
<dbReference type="Pfam" id="PF21078">
    <property type="entry name" value="GDH_HM3"/>
    <property type="match status" value="1"/>
</dbReference>
<dbReference type="GO" id="GO:0004069">
    <property type="term" value="F:L-aspartate:2-oxoglutarate aminotransferase activity"/>
    <property type="evidence" value="ECO:0007669"/>
    <property type="project" value="InterPro"/>
</dbReference>
<organism evidence="1 2">
    <name type="scientific">Aeromonas caviae</name>
    <name type="common">Aeromonas punctata</name>
    <dbReference type="NCBI Taxonomy" id="648"/>
    <lineage>
        <taxon>Bacteria</taxon>
        <taxon>Pseudomonadati</taxon>
        <taxon>Pseudomonadota</taxon>
        <taxon>Gammaproteobacteria</taxon>
        <taxon>Aeromonadales</taxon>
        <taxon>Aeromonadaceae</taxon>
        <taxon>Aeromonas</taxon>
    </lineage>
</organism>
<dbReference type="PANTHER" id="PTHR43403">
    <property type="entry name" value="NAD-SPECIFIC GLUTAMATE DEHYDROGENASE"/>
    <property type="match status" value="1"/>
</dbReference>
<dbReference type="Pfam" id="PF21074">
    <property type="entry name" value="GDH_C"/>
    <property type="match status" value="1"/>
</dbReference>
<reference evidence="1" key="1">
    <citation type="journal article" date="2019" name="J Environ">
        <title>Genetic characterization and potential molecular dissemination mechanism of tet (31) gene in Aeromonas caviae from an oxytetracycline wastewater treatment system.</title>
        <authorList>
            <person name="Shi Y."/>
            <person name="Tian Z."/>
            <person name="Leclercq S.O."/>
            <person name="Zhang H."/>
            <person name="Yang M."/>
            <person name="Zhang Y."/>
        </authorList>
    </citation>
    <scope>NUCLEOTIDE SEQUENCE</scope>
    <source>
        <strain evidence="1">T25-39</strain>
    </source>
</reference>
<proteinExistence type="predicted"/>
<dbReference type="Pfam" id="PF21075">
    <property type="entry name" value="GDH_ACT1"/>
    <property type="match status" value="1"/>
</dbReference>
<accession>A0A3S5WZV8</accession>
<dbReference type="InterPro" id="IPR049058">
    <property type="entry name" value="NAD_Glu_DH_HM2"/>
</dbReference>
<name>A0A3S5WZV8_AERCA</name>
<gene>
    <name evidence="1" type="ORF">C1C91_18900</name>
</gene>
<sequence>MALKDAPTSVLLENVLSLIHQKLPKNSASLVECFVAKFYGNMASTDLHDRNDSDLYGAALSLWNALNHRTGIEPYIRVYNPELTRHGWQSPHTIVEIILQDSPFLVDSIRMALKRLNITAHMMLHQPLHLIRGEGGKIGAILDLDNTAEQTSVETAFLIEIDHLTGEEEMDALTAELNSVAREVALAVGDWQPMLARLNEIIEELPKRKNPVSQAEVDSCVAFLKWVAAHNFTLMGYRRYDVKAVEGDHEILPQPESSLGLMKNSIKDEGQRLGIMPASARHAALSSNLLILTKSNSKSRVHRPAYVDYIGIKRFDEHGKVVGEDRFIGLYASSIYNTSATQIPLISHRLERIMAASGFESGSHAYKALLNVLETYPRDELIQAREEELLATGLGVLEMQERDMLRLFVRRDVYGRFFSCMVYVTKERYNTALRVKTQQILQKYFGSSIDVEFNVYFTEGVLARTHYIVRVNNNNVDVDVNEVQNNLIEAARSWDDRLDSVLLSHYGEARGNELRRRFSTAFPRAYKEDVLPGSAVADIMALDGLSEAEPLGMLFYRAQEEENDRRVRLKLFHRSEPIHLSDVLPMLENMGLRVIGETPYQVRTPTGEVFWILDFSMLLRGEQPFDLEQSQQRFQQAFAAIWSKTLEDDGFNRLVLGAGLTGRQVSVLRAYAKYMRQTGVSFSQSYIEETLTRYPDIAQLLFTLFEQRLDPAIKQDAKVPSQDAKASAKLHEELAAKLDQVANLDDDRIIRRYVEMIDATLRTNYYQLDKAGNIKPYISFKLAPSSITDMPLPLPKFEIFVYSPRVEGVHLRWGKVARGGLRWSDRKEDFRTEVLGLVKAQQVKNTVIVPVGAKGGFYCKQMPAGAPRAVIQEEGKACYRLFIRGLLDVTDNIIGGEVITPKSVVRHDEDDYYLVVAADKGTATFSDIANEISLEYGHWLGDAFASGGSVGYDHKKMGITARGAWESVKRHFREIGINCQTTDFTCVGIGDMAGDVFGNGMLLSEHIQLVGAFNHMHIFVDPTPDAAGSFVERKRLFELPGSSWDDYNRELISKGGGIFLRSAKSIKLSPEMQTLLGTDKSGMAPNELIKALLCLNVDLLWNGGIGTYVKSARESDADVGDRSNDVLRVNGRDLRARIVGEGGNLGFTQLGRVEYASQGGRINTDFTDNVGGVDCSDNEVNIKILLNQLVAAGDLTLKQRNQMLYDMTDAVAQVVITNAYRQSQSISVTAFRGAEQLKEQQRFIQGLEREGKLDRALEFLPSDEELSERMAAGQGLTRPELAVLVAYGKMVLKEQLNCPEVTEEPFLANMLVTSFPTQLQQQFGAALAQHPLRGEIIATRVANMLVNDMGLNFASRMKDETGASVAEVVCCFAMAREVFGLGALWRDIEGCDNGVDAQTQLELMFYSRRIVRRATRWFLRARNRSWSIGENIAFFRPAFETLSQHLYEVMDESEVAEHSQAVAALMEKQVPEAIARRVAHMSSLFSCLDLAQIAAEHKTDILRVANVYYRLGAKLDLHWFLEQINHQPVGNHWQAMARASFREDLDWQQRSLTSVVLEGCKEQGECATILADWISEHEQLLSRWTHMLADFKTTSTHEFAKFSVALRELNLLQLNCRTSA</sequence>
<evidence type="ECO:0000313" key="2">
    <source>
        <dbReference type="Proteomes" id="UP000266778"/>
    </source>
</evidence>
<dbReference type="InterPro" id="IPR049062">
    <property type="entry name" value="NAD_Glu_DH_ACT2"/>
</dbReference>
<dbReference type="GO" id="GO:0004352">
    <property type="term" value="F:glutamate dehydrogenase (NAD+) activity"/>
    <property type="evidence" value="ECO:0007669"/>
    <property type="project" value="InterPro"/>
</dbReference>
<dbReference type="PIRSF" id="PIRSF036761">
    <property type="entry name" value="GDH_Mll4104"/>
    <property type="match status" value="1"/>
</dbReference>
<dbReference type="InterPro" id="IPR049059">
    <property type="entry name" value="NAD_Glu_DH_HM1"/>
</dbReference>
<dbReference type="PANTHER" id="PTHR43403:SF1">
    <property type="entry name" value="NAD-SPECIFIC GLUTAMATE DEHYDROGENASE"/>
    <property type="match status" value="1"/>
</dbReference>
<dbReference type="SUPFAM" id="SSF51735">
    <property type="entry name" value="NAD(P)-binding Rossmann-fold domains"/>
    <property type="match status" value="1"/>
</dbReference>
<dbReference type="Pfam" id="PF21079">
    <property type="entry name" value="GDH_HM2"/>
    <property type="match status" value="1"/>
</dbReference>
<evidence type="ECO:0000313" key="1">
    <source>
        <dbReference type="EMBL" id="AXB06765.1"/>
    </source>
</evidence>
<dbReference type="GO" id="GO:0006538">
    <property type="term" value="P:L-glutamate catabolic process"/>
    <property type="evidence" value="ECO:0007669"/>
    <property type="project" value="InterPro"/>
</dbReference>
<dbReference type="InterPro" id="IPR048381">
    <property type="entry name" value="GDH_C"/>
</dbReference>
<dbReference type="EMBL" id="CP025706">
    <property type="protein sequence ID" value="AXB06765.1"/>
    <property type="molecule type" value="Genomic_DNA"/>
</dbReference>
<protein>
    <submittedName>
        <fullName evidence="1">NAD-glutamate dehydrogenase</fullName>
    </submittedName>
</protein>
<dbReference type="InterPro" id="IPR036291">
    <property type="entry name" value="NAD(P)-bd_dom_sf"/>
</dbReference>
<dbReference type="InterPro" id="IPR028971">
    <property type="entry name" value="NAD-GDH_cat"/>
</dbReference>
<dbReference type="Proteomes" id="UP000266778">
    <property type="component" value="Chromosome"/>
</dbReference>
<dbReference type="InterPro" id="IPR046346">
    <property type="entry name" value="Aminoacid_DH-like_N_sf"/>
</dbReference>
<dbReference type="Pfam" id="PF05088">
    <property type="entry name" value="Bac_GDH_CD"/>
    <property type="match status" value="1"/>
</dbReference>
<dbReference type="InterPro" id="IPR007780">
    <property type="entry name" value="NAD_Glu_DH_bac"/>
</dbReference>
<dbReference type="Pfam" id="PF21073">
    <property type="entry name" value="GDH_HM1"/>
    <property type="match status" value="1"/>
</dbReference>
<dbReference type="SUPFAM" id="SSF53223">
    <property type="entry name" value="Aminoacid dehydrogenase-like, N-terminal domain"/>
    <property type="match status" value="1"/>
</dbReference>
<dbReference type="Pfam" id="PF21076">
    <property type="entry name" value="GDH_ACT2"/>
    <property type="match status" value="1"/>
</dbReference>